<keyword evidence="3" id="KW-1185">Reference proteome</keyword>
<dbReference type="Proteomes" id="UP001060164">
    <property type="component" value="Chromosome"/>
</dbReference>
<keyword evidence="2" id="KW-0413">Isomerase</keyword>
<dbReference type="InterPro" id="IPR013022">
    <property type="entry name" value="Xyl_isomerase-like_TIM-brl"/>
</dbReference>
<organism evidence="2 3">
    <name type="scientific">Ruminococcus gauvreauii</name>
    <dbReference type="NCBI Taxonomy" id="438033"/>
    <lineage>
        <taxon>Bacteria</taxon>
        <taxon>Bacillati</taxon>
        <taxon>Bacillota</taxon>
        <taxon>Clostridia</taxon>
        <taxon>Eubacteriales</taxon>
        <taxon>Oscillospiraceae</taxon>
        <taxon>Ruminococcus</taxon>
    </lineage>
</organism>
<dbReference type="GO" id="GO:0016853">
    <property type="term" value="F:isomerase activity"/>
    <property type="evidence" value="ECO:0007669"/>
    <property type="project" value="UniProtKB-KW"/>
</dbReference>
<reference evidence="2" key="1">
    <citation type="journal article" date="2022" name="Cell">
        <title>Design, construction, and in vivo augmentation of a complex gut microbiome.</title>
        <authorList>
            <person name="Cheng A.G."/>
            <person name="Ho P.Y."/>
            <person name="Aranda-Diaz A."/>
            <person name="Jain S."/>
            <person name="Yu F.B."/>
            <person name="Meng X."/>
            <person name="Wang M."/>
            <person name="Iakiviak M."/>
            <person name="Nagashima K."/>
            <person name="Zhao A."/>
            <person name="Murugkar P."/>
            <person name="Patil A."/>
            <person name="Atabakhsh K."/>
            <person name="Weakley A."/>
            <person name="Yan J."/>
            <person name="Brumbaugh A.R."/>
            <person name="Higginbottom S."/>
            <person name="Dimas A."/>
            <person name="Shiver A.L."/>
            <person name="Deutschbauer A."/>
            <person name="Neff N."/>
            <person name="Sonnenburg J.L."/>
            <person name="Huang K.C."/>
            <person name="Fischbach M.A."/>
        </authorList>
    </citation>
    <scope>NUCLEOTIDE SEQUENCE</scope>
    <source>
        <strain evidence="2">DSM 19829</strain>
    </source>
</reference>
<dbReference type="InterPro" id="IPR036237">
    <property type="entry name" value="Xyl_isomerase-like_sf"/>
</dbReference>
<gene>
    <name evidence="2" type="ORF">NQ502_08335</name>
</gene>
<evidence type="ECO:0000313" key="3">
    <source>
        <dbReference type="Proteomes" id="UP001060164"/>
    </source>
</evidence>
<sequence>MMKIGLNTNTFPGETLDVLIPLAKDFGIRHLELWGSNLEPNGKESVNFYAFSDKNLRKAKEQVEAAGMTVGALSSGLGLDTQMTSDPELFSQELVTTVEAAAFFGAKVVNHYSDKIQPGLTPEIERLHQYFDAAVKRAEELGVILALENEAGDASRTPENMLKIVESFDSPNFKTNFDATNYYHASCEAFPYAYELLQKHIAYVHIKNGRLYRPGGFCPDTKWFGGAMTCEPGTIYYCEAKDGVVNIDGLVHRLAQDGYQGMCTLEPHTTRENAIRAIHGEVRYLRATDLFE</sequence>
<feature type="domain" description="Xylose isomerase-like TIM barrel" evidence="1">
    <location>
        <begin position="22"/>
        <end position="286"/>
    </location>
</feature>
<dbReference type="EMBL" id="CP102290">
    <property type="protein sequence ID" value="UWP61022.1"/>
    <property type="molecule type" value="Genomic_DNA"/>
</dbReference>
<name>A0ABY5VKV0_9FIRM</name>
<dbReference type="Pfam" id="PF01261">
    <property type="entry name" value="AP_endonuc_2"/>
    <property type="match status" value="1"/>
</dbReference>
<dbReference type="SUPFAM" id="SSF51658">
    <property type="entry name" value="Xylose isomerase-like"/>
    <property type="match status" value="1"/>
</dbReference>
<accession>A0ABY5VKV0</accession>
<proteinExistence type="predicted"/>
<protein>
    <submittedName>
        <fullName evidence="2">Sugar phosphate isomerase/epimerase</fullName>
    </submittedName>
</protein>
<evidence type="ECO:0000259" key="1">
    <source>
        <dbReference type="Pfam" id="PF01261"/>
    </source>
</evidence>
<evidence type="ECO:0000313" key="2">
    <source>
        <dbReference type="EMBL" id="UWP61022.1"/>
    </source>
</evidence>
<dbReference type="InterPro" id="IPR050312">
    <property type="entry name" value="IolE/XylAMocC-like"/>
</dbReference>
<dbReference type="RefSeq" id="WP_049898416.1">
    <property type="nucleotide sequence ID" value="NZ_CABLBR010000036.1"/>
</dbReference>
<dbReference type="Gene3D" id="3.20.20.150">
    <property type="entry name" value="Divalent-metal-dependent TIM barrel enzymes"/>
    <property type="match status" value="1"/>
</dbReference>
<dbReference type="PANTHER" id="PTHR12110">
    <property type="entry name" value="HYDROXYPYRUVATE ISOMERASE"/>
    <property type="match status" value="1"/>
</dbReference>